<name>A0A0D8HCF5_9ACTN</name>
<accession>A0A0D8HCF5</accession>
<protein>
    <submittedName>
        <fullName evidence="1">Uncharacterized protein</fullName>
    </submittedName>
</protein>
<dbReference type="Proteomes" id="UP000032360">
    <property type="component" value="Unassembled WGS sequence"/>
</dbReference>
<comment type="caution">
    <text evidence="1">The sequence shown here is derived from an EMBL/GenBank/DDBJ whole genome shotgun (WGS) entry which is preliminary data.</text>
</comment>
<reference evidence="1 2" key="1">
    <citation type="submission" date="2015-01" db="EMBL/GenBank/DDBJ databases">
        <title>Draft genome of the acidophilic iron oxidizer Acidithrix ferrooxidans strain Py-F3.</title>
        <authorList>
            <person name="Poehlein A."/>
            <person name="Eisen S."/>
            <person name="Schloemann M."/>
            <person name="Johnson B.D."/>
            <person name="Daniel R."/>
            <person name="Muehling M."/>
        </authorList>
    </citation>
    <scope>NUCLEOTIDE SEQUENCE [LARGE SCALE GENOMIC DNA]</scope>
    <source>
        <strain evidence="1 2">Py-F3</strain>
    </source>
</reference>
<dbReference type="EMBL" id="JXYS01000135">
    <property type="protein sequence ID" value="KJF15650.1"/>
    <property type="molecule type" value="Genomic_DNA"/>
</dbReference>
<proteinExistence type="predicted"/>
<dbReference type="STRING" id="1280514.AXFE_35220"/>
<evidence type="ECO:0000313" key="1">
    <source>
        <dbReference type="EMBL" id="KJF15650.1"/>
    </source>
</evidence>
<dbReference type="AlphaFoldDB" id="A0A0D8HCF5"/>
<sequence>MVDRGGSNYFVRESIPCEGDYFECSFDLRSDEDLGIVVQVRYYDTSGRTNHLGFGIYT</sequence>
<gene>
    <name evidence="1" type="ORF">AXFE_35220</name>
</gene>
<organism evidence="1 2">
    <name type="scientific">Acidithrix ferrooxidans</name>
    <dbReference type="NCBI Taxonomy" id="1280514"/>
    <lineage>
        <taxon>Bacteria</taxon>
        <taxon>Bacillati</taxon>
        <taxon>Actinomycetota</taxon>
        <taxon>Acidimicrobiia</taxon>
        <taxon>Acidimicrobiales</taxon>
        <taxon>Acidimicrobiaceae</taxon>
        <taxon>Acidithrix</taxon>
    </lineage>
</organism>
<evidence type="ECO:0000313" key="2">
    <source>
        <dbReference type="Proteomes" id="UP000032360"/>
    </source>
</evidence>
<keyword evidence="2" id="KW-1185">Reference proteome</keyword>